<keyword evidence="7" id="KW-1185">Reference proteome</keyword>
<dbReference type="GO" id="GO:0015499">
    <property type="term" value="F:formate transmembrane transporter activity"/>
    <property type="evidence" value="ECO:0007669"/>
    <property type="project" value="TreeGrafter"/>
</dbReference>
<feature type="transmembrane region" description="Helical" evidence="5">
    <location>
        <begin position="74"/>
        <end position="98"/>
    </location>
</feature>
<dbReference type="InterPro" id="IPR023271">
    <property type="entry name" value="Aquaporin-like"/>
</dbReference>
<dbReference type="PANTHER" id="PTHR30520:SF8">
    <property type="entry name" value="NITRITE TRANSPORTER NIRC"/>
    <property type="match status" value="1"/>
</dbReference>
<evidence type="ECO:0000256" key="5">
    <source>
        <dbReference type="SAM" id="Phobius"/>
    </source>
</evidence>
<feature type="transmembrane region" description="Helical" evidence="5">
    <location>
        <begin position="162"/>
        <end position="187"/>
    </location>
</feature>
<evidence type="ECO:0000256" key="2">
    <source>
        <dbReference type="ARBA" id="ARBA00022692"/>
    </source>
</evidence>
<dbReference type="EMBL" id="CP020773">
    <property type="protein sequence ID" value="ARJ50556.1"/>
    <property type="molecule type" value="Genomic_DNA"/>
</dbReference>
<keyword evidence="3 5" id="KW-1133">Transmembrane helix</keyword>
<protein>
    <submittedName>
        <fullName evidence="6">Formate/nitrite transporter</fullName>
    </submittedName>
</protein>
<reference evidence="6 7" key="1">
    <citation type="submission" date="2017-04" db="EMBL/GenBank/DDBJ databases">
        <authorList>
            <person name="Veseli I.A."/>
            <person name="Tang C."/>
            <person name="Pombert J.-F."/>
        </authorList>
    </citation>
    <scope>NUCLEOTIDE SEQUENCE [LARGE SCALE GENOMIC DNA]</scope>
    <source>
        <strain evidence="6 7">ATCC 700373</strain>
    </source>
</reference>
<feature type="transmembrane region" description="Helical" evidence="5">
    <location>
        <begin position="41"/>
        <end position="62"/>
    </location>
</feature>
<dbReference type="PANTHER" id="PTHR30520">
    <property type="entry name" value="FORMATE TRANSPORTER-RELATED"/>
    <property type="match status" value="1"/>
</dbReference>
<organism evidence="6 7">
    <name type="scientific">Staphylococcus lutrae</name>
    <dbReference type="NCBI Taxonomy" id="155085"/>
    <lineage>
        <taxon>Bacteria</taxon>
        <taxon>Bacillati</taxon>
        <taxon>Bacillota</taxon>
        <taxon>Bacilli</taxon>
        <taxon>Bacillales</taxon>
        <taxon>Staphylococcaceae</taxon>
        <taxon>Staphylococcus</taxon>
    </lineage>
</organism>
<dbReference type="Gene3D" id="1.20.1080.10">
    <property type="entry name" value="Glycerol uptake facilitator protein"/>
    <property type="match status" value="1"/>
</dbReference>
<dbReference type="AlphaFoldDB" id="A0AAC9RNP6"/>
<evidence type="ECO:0000256" key="1">
    <source>
        <dbReference type="ARBA" id="ARBA00004141"/>
    </source>
</evidence>
<evidence type="ECO:0000256" key="4">
    <source>
        <dbReference type="ARBA" id="ARBA00023136"/>
    </source>
</evidence>
<proteinExistence type="predicted"/>
<dbReference type="KEGG" id="slz:B5P37_04115"/>
<sequence>MGIQKPIKSVSDSYASRETVQSIIHSVAMKEVMLDQAMPRYLLKSMMSGFLLAIVTVFMLAIKTQMAGALPGVVNLMGAIAFSIALVFIVLTHAELLTSNFMYLTVGLYYRTISFGKTMWLFTVCFIGNILGAFVLFILMYFTKVMTPEMINYLSATVDSKTIASTWHAILIKAIFANFFINIGIYVSMQYKEGLAKAFFIASGVIIFFFMAYEHVVYNAGLFVGMLFYNFEGMSWLHVVKNIVFAFIGNYIGGGLFVGLVFAYLNGSRRIGQK</sequence>
<comment type="subcellular location">
    <subcellularLocation>
        <location evidence="1">Membrane</location>
        <topology evidence="1">Multi-pass membrane protein</topology>
    </subcellularLocation>
</comment>
<keyword evidence="2 5" id="KW-0812">Transmembrane</keyword>
<evidence type="ECO:0000313" key="6">
    <source>
        <dbReference type="EMBL" id="ARJ50556.1"/>
    </source>
</evidence>
<gene>
    <name evidence="6" type="ORF">B5P37_04115</name>
</gene>
<dbReference type="Pfam" id="PF01226">
    <property type="entry name" value="Form_Nir_trans"/>
    <property type="match status" value="1"/>
</dbReference>
<evidence type="ECO:0000256" key="3">
    <source>
        <dbReference type="ARBA" id="ARBA00022989"/>
    </source>
</evidence>
<name>A0AAC9RNP6_9STAP</name>
<dbReference type="RefSeq" id="WP_085237034.1">
    <property type="nucleotide sequence ID" value="NZ_CP020773.1"/>
</dbReference>
<keyword evidence="4 5" id="KW-0472">Membrane</keyword>
<dbReference type="InterPro" id="IPR000292">
    <property type="entry name" value="For/NO2_transpt"/>
</dbReference>
<dbReference type="GO" id="GO:0005886">
    <property type="term" value="C:plasma membrane"/>
    <property type="evidence" value="ECO:0007669"/>
    <property type="project" value="TreeGrafter"/>
</dbReference>
<dbReference type="Proteomes" id="UP000242864">
    <property type="component" value="Chromosome"/>
</dbReference>
<accession>A0AAC9RNP6</accession>
<evidence type="ECO:0000313" key="7">
    <source>
        <dbReference type="Proteomes" id="UP000242864"/>
    </source>
</evidence>
<feature type="transmembrane region" description="Helical" evidence="5">
    <location>
        <begin position="243"/>
        <end position="265"/>
    </location>
</feature>
<feature type="transmembrane region" description="Helical" evidence="5">
    <location>
        <begin position="119"/>
        <end position="142"/>
    </location>
</feature>
<feature type="transmembrane region" description="Helical" evidence="5">
    <location>
        <begin position="199"/>
        <end position="231"/>
    </location>
</feature>